<comment type="caution">
    <text evidence="6">The sequence shown here is derived from an EMBL/GenBank/DDBJ whole genome shotgun (WGS) entry which is preliminary data.</text>
</comment>
<evidence type="ECO:0000256" key="1">
    <source>
        <dbReference type="ARBA" id="ARBA00022475"/>
    </source>
</evidence>
<reference evidence="6 7" key="1">
    <citation type="submission" date="2019-02" db="EMBL/GenBank/DDBJ databases">
        <title>Paenibacillus sp. nov., isolated from surface-sterilized tissue of Thalictrum simplex L.</title>
        <authorList>
            <person name="Tuo L."/>
        </authorList>
    </citation>
    <scope>NUCLEOTIDE SEQUENCE [LARGE SCALE GENOMIC DNA]</scope>
    <source>
        <strain evidence="6 7">N2SHLJ1</strain>
    </source>
</reference>
<dbReference type="CDD" id="cd13580">
    <property type="entry name" value="PBP2_AlgQ_like_1"/>
    <property type="match status" value="1"/>
</dbReference>
<evidence type="ECO:0000256" key="2">
    <source>
        <dbReference type="ARBA" id="ARBA00022729"/>
    </source>
</evidence>
<keyword evidence="1" id="KW-1003">Cell membrane</keyword>
<evidence type="ECO:0000313" key="6">
    <source>
        <dbReference type="EMBL" id="TBL69698.1"/>
    </source>
</evidence>
<dbReference type="Pfam" id="PF01547">
    <property type="entry name" value="SBP_bac_1"/>
    <property type="match status" value="1"/>
</dbReference>
<protein>
    <submittedName>
        <fullName evidence="6">Extracellular solute-binding protein</fullName>
    </submittedName>
</protein>
<dbReference type="InterPro" id="IPR050490">
    <property type="entry name" value="Bact_solute-bd_prot1"/>
</dbReference>
<dbReference type="AlphaFoldDB" id="A0A4Q9DI00"/>
<keyword evidence="5" id="KW-0449">Lipoprotein</keyword>
<keyword evidence="7" id="KW-1185">Reference proteome</keyword>
<dbReference type="InterPro" id="IPR006059">
    <property type="entry name" value="SBP"/>
</dbReference>
<sequence>MDRSGDRAWAQTPSLPVPSRDWPINGITNMVQYARRFTMNTHSSKLKQGVAVIALLSVITAACGTPEEKKQDKAAGASAPEGPVTISMMNIYQSAEPPKMDSEAMKLLQEYTNTKLNITWVPNASYSEKVNASIAAAGELPQVMLIKDDRNPAIIEAARAGMFWEVGPYLKDYPNLSKLDKTRFNNIAIDGKTYGIYRWRPIARNGIILRKDWLDNLGLQEPKTIDDLMNVFKAFTTGDPDKNGKNDTYGLSLDTGGALFSHFLTELGGPNNWLYKDGAMVPAFMTKEYMDTMKLLRQMFQDKMINSDFPLVKDRIVLVNQGKAGAYIGAYDDLNARFTDLYKNNPNAKLDAYPNVQGPAGVRLQGGTGYNSVFMFPKTSVKTEAELKKVLTFMDKLGDEKVINLVNWGIEGKHYKMENGKAARIDEKVYTDEVYNNLFQLMVFDNEKMLPGKIDPSVEKYTKFINDNEKYAVMDPTINLISNTYMEKGKQLDSIIVDARTKFIMGELDEKGFEQMVGDWRKNGGDKIIAEYKEQYEKNAKK</sequence>
<dbReference type="PANTHER" id="PTHR43649:SF33">
    <property type="entry name" value="POLYGALACTURONAN_RHAMNOGALACTURONAN-BINDING PROTEIN YTCQ"/>
    <property type="match status" value="1"/>
</dbReference>
<dbReference type="Proteomes" id="UP000293142">
    <property type="component" value="Unassembled WGS sequence"/>
</dbReference>
<evidence type="ECO:0000256" key="3">
    <source>
        <dbReference type="ARBA" id="ARBA00023136"/>
    </source>
</evidence>
<keyword evidence="4" id="KW-0564">Palmitate</keyword>
<keyword evidence="2" id="KW-0732">Signal</keyword>
<evidence type="ECO:0000256" key="4">
    <source>
        <dbReference type="ARBA" id="ARBA00023139"/>
    </source>
</evidence>
<accession>A0A4Q9DI00</accession>
<evidence type="ECO:0000313" key="7">
    <source>
        <dbReference type="Proteomes" id="UP000293142"/>
    </source>
</evidence>
<name>A0A4Q9DI00_9BACL</name>
<dbReference type="OrthoDB" id="9787283at2"/>
<dbReference type="EMBL" id="SIRE01000037">
    <property type="protein sequence ID" value="TBL69698.1"/>
    <property type="molecule type" value="Genomic_DNA"/>
</dbReference>
<dbReference type="SUPFAM" id="SSF53850">
    <property type="entry name" value="Periplasmic binding protein-like II"/>
    <property type="match status" value="1"/>
</dbReference>
<keyword evidence="3" id="KW-0472">Membrane</keyword>
<proteinExistence type="predicted"/>
<evidence type="ECO:0000256" key="5">
    <source>
        <dbReference type="ARBA" id="ARBA00023288"/>
    </source>
</evidence>
<organism evidence="6 7">
    <name type="scientific">Paenibacillus thalictri</name>
    <dbReference type="NCBI Taxonomy" id="2527873"/>
    <lineage>
        <taxon>Bacteria</taxon>
        <taxon>Bacillati</taxon>
        <taxon>Bacillota</taxon>
        <taxon>Bacilli</taxon>
        <taxon>Bacillales</taxon>
        <taxon>Paenibacillaceae</taxon>
        <taxon>Paenibacillus</taxon>
    </lineage>
</organism>
<dbReference type="Gene3D" id="3.40.190.10">
    <property type="entry name" value="Periplasmic binding protein-like II"/>
    <property type="match status" value="2"/>
</dbReference>
<dbReference type="PANTHER" id="PTHR43649">
    <property type="entry name" value="ARABINOSE-BINDING PROTEIN-RELATED"/>
    <property type="match status" value="1"/>
</dbReference>
<gene>
    <name evidence="6" type="ORF">EYB31_35555</name>
</gene>